<proteinExistence type="predicted"/>
<reference evidence="1" key="1">
    <citation type="journal article" date="2015" name="Nature">
        <title>Complex archaea that bridge the gap between prokaryotes and eukaryotes.</title>
        <authorList>
            <person name="Spang A."/>
            <person name="Saw J.H."/>
            <person name="Jorgensen S.L."/>
            <person name="Zaremba-Niedzwiedzka K."/>
            <person name="Martijn J."/>
            <person name="Lind A.E."/>
            <person name="van Eijk R."/>
            <person name="Schleper C."/>
            <person name="Guy L."/>
            <person name="Ettema T.J."/>
        </authorList>
    </citation>
    <scope>NUCLEOTIDE SEQUENCE</scope>
</reference>
<accession>A0A0F9BVB5</accession>
<evidence type="ECO:0000313" key="1">
    <source>
        <dbReference type="EMBL" id="KKK88346.1"/>
    </source>
</evidence>
<sequence length="82" mass="8693">MRHAETVTFGGSALDRAGELRGNAAALEQLRADPKARAIVFWRGKPLIAPDRPAVLVRLALDHPALKDAEGAAILLGREDGA</sequence>
<dbReference type="AlphaFoldDB" id="A0A0F9BVB5"/>
<name>A0A0F9BVB5_9ZZZZ</name>
<comment type="caution">
    <text evidence="1">The sequence shown here is derived from an EMBL/GenBank/DDBJ whole genome shotgun (WGS) entry which is preliminary data.</text>
</comment>
<organism evidence="1">
    <name type="scientific">marine sediment metagenome</name>
    <dbReference type="NCBI Taxonomy" id="412755"/>
    <lineage>
        <taxon>unclassified sequences</taxon>
        <taxon>metagenomes</taxon>
        <taxon>ecological metagenomes</taxon>
    </lineage>
</organism>
<protein>
    <submittedName>
        <fullName evidence="1">Uncharacterized protein</fullName>
    </submittedName>
</protein>
<feature type="non-terminal residue" evidence="1">
    <location>
        <position position="82"/>
    </location>
</feature>
<dbReference type="EMBL" id="LAZR01049993">
    <property type="protein sequence ID" value="KKK88346.1"/>
    <property type="molecule type" value="Genomic_DNA"/>
</dbReference>
<gene>
    <name evidence="1" type="ORF">LCGC14_2744080</name>
</gene>